<evidence type="ECO:0000313" key="2">
    <source>
        <dbReference type="Proteomes" id="UP000520814"/>
    </source>
</evidence>
<protein>
    <submittedName>
        <fullName evidence="1">Uncharacterized protein</fullName>
    </submittedName>
</protein>
<proteinExistence type="predicted"/>
<dbReference type="RefSeq" id="WP_184194964.1">
    <property type="nucleotide sequence ID" value="NZ_JACHGW010000002.1"/>
</dbReference>
<dbReference type="Proteomes" id="UP000520814">
    <property type="component" value="Unassembled WGS sequence"/>
</dbReference>
<dbReference type="EMBL" id="JACHGW010000002">
    <property type="protein sequence ID" value="MBB6050289.1"/>
    <property type="molecule type" value="Genomic_DNA"/>
</dbReference>
<evidence type="ECO:0000313" key="1">
    <source>
        <dbReference type="EMBL" id="MBB6050289.1"/>
    </source>
</evidence>
<name>A0A7W9SQE2_ARMRO</name>
<keyword evidence="2" id="KW-1185">Reference proteome</keyword>
<comment type="caution">
    <text evidence="1">The sequence shown here is derived from an EMBL/GenBank/DDBJ whole genome shotgun (WGS) entry which is preliminary data.</text>
</comment>
<dbReference type="AlphaFoldDB" id="A0A7W9SQE2"/>
<reference evidence="1 2" key="1">
    <citation type="submission" date="2020-08" db="EMBL/GenBank/DDBJ databases">
        <title>Genomic Encyclopedia of Type Strains, Phase IV (KMG-IV): sequencing the most valuable type-strain genomes for metagenomic binning, comparative biology and taxonomic classification.</title>
        <authorList>
            <person name="Goeker M."/>
        </authorList>
    </citation>
    <scope>NUCLEOTIDE SEQUENCE [LARGE SCALE GENOMIC DNA]</scope>
    <source>
        <strain evidence="1 2">DSM 23562</strain>
    </source>
</reference>
<accession>A0A7W9SQE2</accession>
<gene>
    <name evidence="1" type="ORF">HNQ39_002080</name>
</gene>
<organism evidence="1 2">
    <name type="scientific">Armatimonas rosea</name>
    <dbReference type="NCBI Taxonomy" id="685828"/>
    <lineage>
        <taxon>Bacteria</taxon>
        <taxon>Bacillati</taxon>
        <taxon>Armatimonadota</taxon>
        <taxon>Armatimonadia</taxon>
        <taxon>Armatimonadales</taxon>
        <taxon>Armatimonadaceae</taxon>
        <taxon>Armatimonas</taxon>
    </lineage>
</organism>
<sequence length="128" mass="14536">MALTIPAETESLLRAEEARTGVPAVELLRQAVKAKFATAPNPPSDEELLRRATQELSESFWVRYRALVVKQKSETITELERGELIAVVRQANEWHNERLEAAIALAKRREIPFAQLKQELHLEPVVVE</sequence>